<keyword evidence="5" id="KW-0808">Transferase</keyword>
<evidence type="ECO:0000313" key="11">
    <source>
        <dbReference type="EMBL" id="GMI11977.1"/>
    </source>
</evidence>
<comment type="subcellular location">
    <subcellularLocation>
        <location evidence="10">Endoplasmic reticulum membrane</location>
        <topology evidence="10">Multi-pass membrane protein</topology>
    </subcellularLocation>
    <subcellularLocation>
        <location evidence="1">Membrane</location>
        <topology evidence="1">Multi-pass membrane protein</topology>
    </subcellularLocation>
</comment>
<keyword evidence="12" id="KW-1185">Reference proteome</keyword>
<sequence length="250" mass="28642">MSITSFLKTSLTNFQSFLSFEPSSSLAFLTPSSPARSGFLGLLLGSLLTFHLLLPLLLPSLLKWCLYTVSLLTFHVLEYVITALYNGRVLTSTSFLVDHSEAYTVAAVASWTEYWFRTFLFGPTPLTNLNYLGISLVLLGQSLRSLSLITCGSNFNHIIQVEGSNVNKRQRLVREGVYRVFRHPSYTGWFYWSVGTQCILGNPICIVAYTYVSWKFFKERIPFEEKTLEGRFKEYKEYKEKSWVGIPFIR</sequence>
<protein>
    <recommendedName>
        <fullName evidence="3 10">Protein-S-isoprenylcysteine O-methyltransferase</fullName>
        <ecNumber evidence="3 10">2.1.1.100</ecNumber>
    </recommendedName>
</protein>
<evidence type="ECO:0000256" key="2">
    <source>
        <dbReference type="ARBA" id="ARBA00009140"/>
    </source>
</evidence>
<comment type="caution">
    <text evidence="10">Lacks conserved residue(s) required for the propagation of feature annotation.</text>
</comment>
<accession>A0A9W7FGL7</accession>
<feature type="transmembrane region" description="Helical" evidence="10">
    <location>
        <begin position="64"/>
        <end position="85"/>
    </location>
</feature>
<evidence type="ECO:0000256" key="3">
    <source>
        <dbReference type="ARBA" id="ARBA00012151"/>
    </source>
</evidence>
<proteinExistence type="inferred from homology"/>
<comment type="catalytic activity">
    <reaction evidence="10">
        <text>[protein]-C-terminal S-[(2E,6E)-farnesyl]-L-cysteine + S-adenosyl-L-methionine = [protein]-C-terminal S-[(2E,6E)-farnesyl]-L-cysteine methyl ester + S-adenosyl-L-homocysteine</text>
        <dbReference type="Rhea" id="RHEA:21672"/>
        <dbReference type="Rhea" id="RHEA-COMP:12125"/>
        <dbReference type="Rhea" id="RHEA-COMP:12126"/>
        <dbReference type="ChEBI" id="CHEBI:57856"/>
        <dbReference type="ChEBI" id="CHEBI:59789"/>
        <dbReference type="ChEBI" id="CHEBI:90510"/>
        <dbReference type="ChEBI" id="CHEBI:90511"/>
        <dbReference type="EC" id="2.1.1.100"/>
    </reaction>
</comment>
<dbReference type="Pfam" id="PF04140">
    <property type="entry name" value="ICMT"/>
    <property type="match status" value="1"/>
</dbReference>
<evidence type="ECO:0000256" key="8">
    <source>
        <dbReference type="ARBA" id="ARBA00022989"/>
    </source>
</evidence>
<feature type="transmembrane region" description="Helical" evidence="10">
    <location>
        <begin position="189"/>
        <end position="212"/>
    </location>
</feature>
<dbReference type="InterPro" id="IPR007269">
    <property type="entry name" value="ICMT_MeTrfase"/>
</dbReference>
<feature type="transmembrane region" description="Helical" evidence="10">
    <location>
        <begin position="38"/>
        <end position="57"/>
    </location>
</feature>
<evidence type="ECO:0000313" key="12">
    <source>
        <dbReference type="Proteomes" id="UP001165160"/>
    </source>
</evidence>
<organism evidence="11 12">
    <name type="scientific">Triparma verrucosa</name>
    <dbReference type="NCBI Taxonomy" id="1606542"/>
    <lineage>
        <taxon>Eukaryota</taxon>
        <taxon>Sar</taxon>
        <taxon>Stramenopiles</taxon>
        <taxon>Ochrophyta</taxon>
        <taxon>Bolidophyceae</taxon>
        <taxon>Parmales</taxon>
        <taxon>Triparmaceae</taxon>
        <taxon>Triparma</taxon>
    </lineage>
</organism>
<evidence type="ECO:0000256" key="10">
    <source>
        <dbReference type="RuleBase" id="RU362022"/>
    </source>
</evidence>
<keyword evidence="10" id="KW-0256">Endoplasmic reticulum</keyword>
<keyword evidence="9 10" id="KW-0472">Membrane</keyword>
<evidence type="ECO:0000256" key="1">
    <source>
        <dbReference type="ARBA" id="ARBA00004141"/>
    </source>
</evidence>
<dbReference type="PROSITE" id="PS51564">
    <property type="entry name" value="SAM_ICMT"/>
    <property type="match status" value="1"/>
</dbReference>
<dbReference type="GO" id="GO:0004671">
    <property type="term" value="F:protein C-terminal S-isoprenylcysteine carboxyl O-methyltransferase activity"/>
    <property type="evidence" value="ECO:0007669"/>
    <property type="project" value="UniProtKB-EC"/>
</dbReference>
<dbReference type="EC" id="2.1.1.100" evidence="3 10"/>
<dbReference type="AlphaFoldDB" id="A0A9W7FGL7"/>
<dbReference type="PANTHER" id="PTHR12714">
    <property type="entry name" value="PROTEIN-S ISOPRENYLCYSTEINE O-METHYLTRANSFERASE"/>
    <property type="match status" value="1"/>
</dbReference>
<dbReference type="GO" id="GO:0032259">
    <property type="term" value="P:methylation"/>
    <property type="evidence" value="ECO:0007669"/>
    <property type="project" value="UniProtKB-KW"/>
</dbReference>
<dbReference type="Proteomes" id="UP001165160">
    <property type="component" value="Unassembled WGS sequence"/>
</dbReference>
<dbReference type="GO" id="GO:0005789">
    <property type="term" value="C:endoplasmic reticulum membrane"/>
    <property type="evidence" value="ECO:0007669"/>
    <property type="project" value="UniProtKB-SubCell"/>
</dbReference>
<evidence type="ECO:0000256" key="9">
    <source>
        <dbReference type="ARBA" id="ARBA00023136"/>
    </source>
</evidence>
<evidence type="ECO:0000256" key="4">
    <source>
        <dbReference type="ARBA" id="ARBA00022603"/>
    </source>
</evidence>
<keyword evidence="7 10" id="KW-0812">Transmembrane</keyword>
<comment type="caution">
    <text evidence="11">The sequence shown here is derived from an EMBL/GenBank/DDBJ whole genome shotgun (WGS) entry which is preliminary data.</text>
</comment>
<dbReference type="Gene3D" id="1.20.120.1630">
    <property type="match status" value="1"/>
</dbReference>
<name>A0A9W7FGL7_9STRA</name>
<dbReference type="EMBL" id="BRXX01000436">
    <property type="protein sequence ID" value="GMI11977.1"/>
    <property type="molecule type" value="Genomic_DNA"/>
</dbReference>
<gene>
    <name evidence="11" type="ORF">TrVE_jg13987</name>
</gene>
<evidence type="ECO:0000256" key="7">
    <source>
        <dbReference type="ARBA" id="ARBA00022692"/>
    </source>
</evidence>
<dbReference type="PANTHER" id="PTHR12714:SF9">
    <property type="entry name" value="PROTEIN-S-ISOPRENYLCYSTEINE O-METHYLTRANSFERASE"/>
    <property type="match status" value="1"/>
</dbReference>
<evidence type="ECO:0000256" key="5">
    <source>
        <dbReference type="ARBA" id="ARBA00022679"/>
    </source>
</evidence>
<comment type="similarity">
    <text evidence="2 10">Belongs to the class VI-like SAM-binding methyltransferase superfamily. Isoprenylcysteine carboxyl methyltransferase family.</text>
</comment>
<evidence type="ECO:0000256" key="6">
    <source>
        <dbReference type="ARBA" id="ARBA00022691"/>
    </source>
</evidence>
<keyword evidence="4 10" id="KW-0489">Methyltransferase</keyword>
<keyword evidence="6 10" id="KW-0949">S-adenosyl-L-methionine</keyword>
<dbReference type="InterPro" id="IPR025770">
    <property type="entry name" value="PPMT_MeTrfase"/>
</dbReference>
<reference evidence="12" key="1">
    <citation type="journal article" date="2023" name="Commun. Biol.">
        <title>Genome analysis of Parmales, the sister group of diatoms, reveals the evolutionary specialization of diatoms from phago-mixotrophs to photoautotrophs.</title>
        <authorList>
            <person name="Ban H."/>
            <person name="Sato S."/>
            <person name="Yoshikawa S."/>
            <person name="Yamada K."/>
            <person name="Nakamura Y."/>
            <person name="Ichinomiya M."/>
            <person name="Sato N."/>
            <person name="Blanc-Mathieu R."/>
            <person name="Endo H."/>
            <person name="Kuwata A."/>
            <person name="Ogata H."/>
        </authorList>
    </citation>
    <scope>NUCLEOTIDE SEQUENCE [LARGE SCALE GENOMIC DNA]</scope>
    <source>
        <strain evidence="12">NIES 3699</strain>
    </source>
</reference>
<keyword evidence="8 10" id="KW-1133">Transmembrane helix</keyword>